<evidence type="ECO:0000313" key="3">
    <source>
        <dbReference type="Proteomes" id="UP000002748"/>
    </source>
</evidence>
<proteinExistence type="predicted"/>
<name>J6ENJ4_TRIAS</name>
<sequence>MAGDDVWDGAVYLNKPGVKEAAEINGRTIKRALVEAGIPESKFPTLDVLEVGAGVGTVTRHLTGFHSVHSIEPSRSMISVLSKQVEGLDNVTWAMHEFGPTSAAQFDRGEEMPSPIESDPERKLAPPRKRFDVAVATLVAHHVGTLKPSSRAHGDDGEDISAVFHVKEEPKNEPVEDWDQGVITGNQFRTTPTKAQLGGLLTKYGFTGVGDMDGEGVPAFRLERGPVPTLVVWGRRPE</sequence>
<dbReference type="InterPro" id="IPR029063">
    <property type="entry name" value="SAM-dependent_MTases_sf"/>
</dbReference>
<dbReference type="VEuPathDB" id="FungiDB:A1Q1_05606"/>
<dbReference type="KEGG" id="tasa:A1Q1_05606"/>
<dbReference type="RefSeq" id="XP_014176290.1">
    <property type="nucleotide sequence ID" value="XM_014320815.1"/>
</dbReference>
<comment type="caution">
    <text evidence="2">The sequence shown here is derived from an EMBL/GenBank/DDBJ whole genome shotgun (WGS) entry which is preliminary data.</text>
</comment>
<dbReference type="Proteomes" id="UP000002748">
    <property type="component" value="Unassembled WGS sequence"/>
</dbReference>
<reference evidence="2 3" key="1">
    <citation type="journal article" date="2012" name="Eukaryot. Cell">
        <title>Draft genome sequence of CBS 2479, the standard type strain of Trichosporon asahii.</title>
        <authorList>
            <person name="Yang R.Y."/>
            <person name="Li H.T."/>
            <person name="Zhu H."/>
            <person name="Zhou G.P."/>
            <person name="Wang M."/>
            <person name="Wang L."/>
        </authorList>
    </citation>
    <scope>NUCLEOTIDE SEQUENCE [LARGE SCALE GENOMIC DNA]</scope>
    <source>
        <strain evidence="3">ATCC 90039 / CBS 2479 / JCM 2466 / KCTC 7840 / NCYC 2677 / UAMH 7654</strain>
    </source>
</reference>
<evidence type="ECO:0000313" key="2">
    <source>
        <dbReference type="EMBL" id="EJT45934.1"/>
    </source>
</evidence>
<dbReference type="CDD" id="cd02440">
    <property type="entry name" value="AdoMet_MTases"/>
    <property type="match status" value="1"/>
</dbReference>
<evidence type="ECO:0008006" key="4">
    <source>
        <dbReference type="Google" id="ProtNLM"/>
    </source>
</evidence>
<dbReference type="Gene3D" id="3.40.50.150">
    <property type="entry name" value="Vaccinia Virus protein VP39"/>
    <property type="match status" value="1"/>
</dbReference>
<dbReference type="EMBL" id="ALBS01000317">
    <property type="protein sequence ID" value="EJT45934.1"/>
    <property type="molecule type" value="Genomic_DNA"/>
</dbReference>
<dbReference type="SUPFAM" id="SSF53335">
    <property type="entry name" value="S-adenosyl-L-methionine-dependent methyltransferases"/>
    <property type="match status" value="1"/>
</dbReference>
<gene>
    <name evidence="2" type="ORF">A1Q1_05606</name>
</gene>
<dbReference type="Pfam" id="PF13489">
    <property type="entry name" value="Methyltransf_23"/>
    <property type="match status" value="1"/>
</dbReference>
<dbReference type="GeneID" id="25989118"/>
<evidence type="ECO:0000256" key="1">
    <source>
        <dbReference type="SAM" id="MobiDB-lite"/>
    </source>
</evidence>
<dbReference type="AlphaFoldDB" id="J6ENJ4"/>
<protein>
    <recommendedName>
        <fullName evidence="4">Methyltransferase type 11 domain-containing protein</fullName>
    </recommendedName>
</protein>
<accession>J6ENJ4</accession>
<organism evidence="2 3">
    <name type="scientific">Trichosporon asahii var. asahii (strain ATCC 90039 / CBS 2479 / JCM 2466 / KCTC 7840 / NBRC 103889/ NCYC 2677 / UAMH 7654)</name>
    <name type="common">Yeast</name>
    <dbReference type="NCBI Taxonomy" id="1186058"/>
    <lineage>
        <taxon>Eukaryota</taxon>
        <taxon>Fungi</taxon>
        <taxon>Dikarya</taxon>
        <taxon>Basidiomycota</taxon>
        <taxon>Agaricomycotina</taxon>
        <taxon>Tremellomycetes</taxon>
        <taxon>Trichosporonales</taxon>
        <taxon>Trichosporonaceae</taxon>
        <taxon>Trichosporon</taxon>
    </lineage>
</organism>
<dbReference type="HOGENOM" id="CLU_1166558_0_0_1"/>
<feature type="region of interest" description="Disordered" evidence="1">
    <location>
        <begin position="105"/>
        <end position="124"/>
    </location>
</feature>
<dbReference type="OrthoDB" id="3647at2759"/>